<accession>A0AAW1BVT8</accession>
<dbReference type="EMBL" id="JAOTOJ010000002">
    <property type="protein sequence ID" value="KAK9406269.1"/>
    <property type="molecule type" value="Genomic_DNA"/>
</dbReference>
<evidence type="ECO:0000256" key="1">
    <source>
        <dbReference type="ARBA" id="ARBA00004613"/>
    </source>
</evidence>
<name>A0AAW1BVT8_CROAD</name>
<dbReference type="InterPro" id="IPR013694">
    <property type="entry name" value="VIT"/>
</dbReference>
<dbReference type="PANTHER" id="PTHR10338">
    <property type="entry name" value="INTER-ALPHA-TRYPSIN INHIBITOR HEAVY CHAIN FAMILY MEMBER"/>
    <property type="match status" value="1"/>
</dbReference>
<dbReference type="Pfam" id="PF00092">
    <property type="entry name" value="VWA"/>
    <property type="match status" value="1"/>
</dbReference>
<dbReference type="Proteomes" id="UP001474421">
    <property type="component" value="Unassembled WGS sequence"/>
</dbReference>
<dbReference type="GO" id="GO:0004867">
    <property type="term" value="F:serine-type endopeptidase inhibitor activity"/>
    <property type="evidence" value="ECO:0007669"/>
    <property type="project" value="UniProtKB-KW"/>
</dbReference>
<evidence type="ECO:0000256" key="10">
    <source>
        <dbReference type="ARBA" id="ARBA00039924"/>
    </source>
</evidence>
<keyword evidence="6" id="KW-0722">Serine protease inhibitor</keyword>
<feature type="domain" description="VIT" evidence="13">
    <location>
        <begin position="33"/>
        <end position="162"/>
    </location>
</feature>
<proteinExistence type="inferred from homology"/>
<keyword evidence="4" id="KW-0646">Protease inhibitor</keyword>
<evidence type="ECO:0000313" key="14">
    <source>
        <dbReference type="EMBL" id="KAK9406269.1"/>
    </source>
</evidence>
<dbReference type="GO" id="GO:0030212">
    <property type="term" value="P:hyaluronan metabolic process"/>
    <property type="evidence" value="ECO:0007669"/>
    <property type="project" value="InterPro"/>
</dbReference>
<dbReference type="InterPro" id="IPR010600">
    <property type="entry name" value="ITI_HC_C"/>
</dbReference>
<evidence type="ECO:0000259" key="13">
    <source>
        <dbReference type="PROSITE" id="PS51468"/>
    </source>
</evidence>
<gene>
    <name evidence="14" type="ORF">NXF25_005043</name>
</gene>
<evidence type="ECO:0000256" key="6">
    <source>
        <dbReference type="ARBA" id="ARBA00022900"/>
    </source>
</evidence>
<evidence type="ECO:0000256" key="7">
    <source>
        <dbReference type="ARBA" id="ARBA00022974"/>
    </source>
</evidence>
<reference evidence="14 15" key="1">
    <citation type="journal article" date="2024" name="Proc. Natl. Acad. Sci. U.S.A.">
        <title>The genetic regulatory architecture and epigenomic basis for age-related changes in rattlesnake venom.</title>
        <authorList>
            <person name="Hogan M.P."/>
            <person name="Holding M.L."/>
            <person name="Nystrom G.S."/>
            <person name="Colston T.J."/>
            <person name="Bartlett D.A."/>
            <person name="Mason A.J."/>
            <person name="Ellsworth S.A."/>
            <person name="Rautsaw R.M."/>
            <person name="Lawrence K.C."/>
            <person name="Strickland J.L."/>
            <person name="He B."/>
            <person name="Fraser P."/>
            <person name="Margres M.J."/>
            <person name="Gilbert D.M."/>
            <person name="Gibbs H.L."/>
            <person name="Parkinson C.L."/>
            <person name="Rokyta D.R."/>
        </authorList>
    </citation>
    <scope>NUCLEOTIDE SEQUENCE [LARGE SCALE GENOMIC DNA]</scope>
    <source>
        <strain evidence="14">DRR0105</strain>
    </source>
</reference>
<comment type="function">
    <text evidence="9">May act as a carrier of hyaluronan in serum or as a binding protein between hyaluronan and other matrix protein, including those on cell surfaces in tissues to regulate the localization, synthesis and degradation of hyaluronan which are essential to cells undergoing biological processes.</text>
</comment>
<keyword evidence="15" id="KW-1185">Reference proteome</keyword>
<dbReference type="GO" id="GO:0005576">
    <property type="term" value="C:extracellular region"/>
    <property type="evidence" value="ECO:0007669"/>
    <property type="project" value="UniProtKB-SubCell"/>
</dbReference>
<keyword evidence="7" id="KW-0654">Proteoglycan</keyword>
<evidence type="ECO:0000256" key="3">
    <source>
        <dbReference type="ARBA" id="ARBA00022525"/>
    </source>
</evidence>
<evidence type="ECO:0000256" key="11">
    <source>
        <dbReference type="SAM" id="SignalP"/>
    </source>
</evidence>
<dbReference type="SMART" id="SM00609">
    <property type="entry name" value="VIT"/>
    <property type="match status" value="1"/>
</dbReference>
<dbReference type="Gene3D" id="3.40.50.410">
    <property type="entry name" value="von Willebrand factor, type A domain"/>
    <property type="match status" value="1"/>
</dbReference>
<feature type="domain" description="VWFA" evidence="12">
    <location>
        <begin position="287"/>
        <end position="470"/>
    </location>
</feature>
<dbReference type="FunFam" id="3.40.50.410:FF:000013">
    <property type="entry name" value="inter-alpha-trypsin inhibitor heavy chain H2"/>
    <property type="match status" value="1"/>
</dbReference>
<evidence type="ECO:0000256" key="2">
    <source>
        <dbReference type="ARBA" id="ARBA00010158"/>
    </source>
</evidence>
<dbReference type="CDD" id="cd01461">
    <property type="entry name" value="vWA_interalpha_trypsin_inhibitor"/>
    <property type="match status" value="1"/>
</dbReference>
<keyword evidence="8" id="KW-0325">Glycoprotein</keyword>
<dbReference type="InterPro" id="IPR036465">
    <property type="entry name" value="vWFA_dom_sf"/>
</dbReference>
<dbReference type="PROSITE" id="PS51468">
    <property type="entry name" value="VIT"/>
    <property type="match status" value="1"/>
</dbReference>
<dbReference type="InterPro" id="IPR050934">
    <property type="entry name" value="ITIH"/>
</dbReference>
<dbReference type="PANTHER" id="PTHR10338:SF115">
    <property type="entry name" value="INTER-ALPHA-TRYPSIN INHIBITOR HEAVY CHAIN H3"/>
    <property type="match status" value="1"/>
</dbReference>
<dbReference type="PROSITE" id="PS50234">
    <property type="entry name" value="VWFA"/>
    <property type="match status" value="1"/>
</dbReference>
<organism evidence="14 15">
    <name type="scientific">Crotalus adamanteus</name>
    <name type="common">Eastern diamondback rattlesnake</name>
    <dbReference type="NCBI Taxonomy" id="8729"/>
    <lineage>
        <taxon>Eukaryota</taxon>
        <taxon>Metazoa</taxon>
        <taxon>Chordata</taxon>
        <taxon>Craniata</taxon>
        <taxon>Vertebrata</taxon>
        <taxon>Euteleostomi</taxon>
        <taxon>Lepidosauria</taxon>
        <taxon>Squamata</taxon>
        <taxon>Bifurcata</taxon>
        <taxon>Unidentata</taxon>
        <taxon>Episquamata</taxon>
        <taxon>Toxicofera</taxon>
        <taxon>Serpentes</taxon>
        <taxon>Colubroidea</taxon>
        <taxon>Viperidae</taxon>
        <taxon>Crotalinae</taxon>
        <taxon>Crotalus</taxon>
    </lineage>
</organism>
<evidence type="ECO:0000256" key="4">
    <source>
        <dbReference type="ARBA" id="ARBA00022690"/>
    </source>
</evidence>
<evidence type="ECO:0000256" key="8">
    <source>
        <dbReference type="ARBA" id="ARBA00023180"/>
    </source>
</evidence>
<comment type="subcellular location">
    <subcellularLocation>
        <location evidence="1">Secreted</location>
    </subcellularLocation>
</comment>
<evidence type="ECO:0000256" key="9">
    <source>
        <dbReference type="ARBA" id="ARBA00037051"/>
    </source>
</evidence>
<dbReference type="SUPFAM" id="SSF53300">
    <property type="entry name" value="vWA-like"/>
    <property type="match status" value="1"/>
</dbReference>
<keyword evidence="5 11" id="KW-0732">Signal</keyword>
<dbReference type="SMART" id="SM00327">
    <property type="entry name" value="VWA"/>
    <property type="match status" value="1"/>
</dbReference>
<comment type="caution">
    <text evidence="14">The sequence shown here is derived from an EMBL/GenBank/DDBJ whole genome shotgun (WGS) entry which is preliminary data.</text>
</comment>
<protein>
    <recommendedName>
        <fullName evidence="10">Inter-alpha-trypsin inhibitor heavy chain H3</fullName>
    </recommendedName>
</protein>
<evidence type="ECO:0000313" key="15">
    <source>
        <dbReference type="Proteomes" id="UP001474421"/>
    </source>
</evidence>
<comment type="similarity">
    <text evidence="2">Belongs to the ITIH family.</text>
</comment>
<sequence>MSLIMGRCLLFYILLATISAIGSYDFLINNVRNIKKRNVADANTVGIDIHSMNIDSHITSRFAHNVITSRAINLGNVSKEAFFDVELPKTAFITSFTMTIDGVTYPGTIKEKEAAQKQYQQAVSKGQTAGLVRASGRKTEKFTVSVNIAASSEVVFELAFEELLKRRFGYYEMFIKVNPKQIIKNFEIEVNIFEPQGINYLEAEGSFITNDLLPVLQKSFSGKKGHVSFKPTLDQQRTCVDCLTTLLNGDFIVKYDVNRETSGNIQIVNGYFVHFFAPKNILRLSKNIVFIIDVSGSMWGRKLEQTKEALLKILEDIKEEDYINFVLFWGDVQKWKDTLIKATPENLAEARRYVQQIDLAGWTNINAGLMTGIELLNEAHKNGSLPERSASLIIMLTDGRPNKGEVNTDIILENVRNAIQGKYPLYNLGFGYDVDYASLEKMASENNGLARRIYEDSDSALQLQGFYDEVANPLLTEVELQYPENAISDLTQSHFKHYYDGSEIVVAGRIIDNVLNSITADVKAHGAEDDLTFSEQSDINETAKAFEEQKYIFGDHTERLWAYLTIQQHLEKRNSAKGDEKTNLTAKVLEMSLKYKFVTPLTSMVVTKPEDNIDKAVLADKPLEDIQQPAPAVSAYPLYNPQSQSHVYTSVDGDPHFIIDIPQKEDHLCFNIYEDPGKILNLIRDPSTAWRRNPKHGDFLGFYTLDSHRLSEHTHGLLGQFFHPINFTILEVHPGSTPEKPDATMLVKNHQLIVTRGWQKDYTEDSKHGKNVPCWFIHNNGEGLIDGTYTDYIVSSLF</sequence>
<keyword evidence="3" id="KW-0964">Secreted</keyword>
<evidence type="ECO:0000256" key="5">
    <source>
        <dbReference type="ARBA" id="ARBA00022729"/>
    </source>
</evidence>
<dbReference type="Pfam" id="PF08487">
    <property type="entry name" value="VIT"/>
    <property type="match status" value="1"/>
</dbReference>
<dbReference type="Pfam" id="PF06668">
    <property type="entry name" value="ITI_HC_C"/>
    <property type="match status" value="1"/>
</dbReference>
<feature type="signal peptide" evidence="11">
    <location>
        <begin position="1"/>
        <end position="20"/>
    </location>
</feature>
<dbReference type="InterPro" id="IPR002035">
    <property type="entry name" value="VWF_A"/>
</dbReference>
<evidence type="ECO:0000259" key="12">
    <source>
        <dbReference type="PROSITE" id="PS50234"/>
    </source>
</evidence>
<feature type="chain" id="PRO_5043676692" description="Inter-alpha-trypsin inhibitor heavy chain H3" evidence="11">
    <location>
        <begin position="21"/>
        <end position="798"/>
    </location>
</feature>
<dbReference type="AlphaFoldDB" id="A0AAW1BVT8"/>